<reference evidence="5 6" key="1">
    <citation type="submission" date="2014-05" db="EMBL/GenBank/DDBJ databases">
        <authorList>
            <person name="Daugherty S.C."/>
            <person name="Tallon L.J."/>
            <person name="Sadzewicz L."/>
            <person name="Kilian M."/>
            <person name="Tettelin H."/>
        </authorList>
    </citation>
    <scope>NUCLEOTIDE SEQUENCE [LARGE SCALE GENOMIC DNA]</scope>
    <source>
        <strain evidence="5 6">SK642</strain>
    </source>
</reference>
<dbReference type="GO" id="GO:0016757">
    <property type="term" value="F:glycosyltransferase activity"/>
    <property type="evidence" value="ECO:0007669"/>
    <property type="project" value="UniProtKB-KW"/>
</dbReference>
<evidence type="ECO:0000313" key="6">
    <source>
        <dbReference type="Proteomes" id="UP000028030"/>
    </source>
</evidence>
<accession>A0A081QBC8</accession>
<evidence type="ECO:0000313" key="5">
    <source>
        <dbReference type="EMBL" id="KEQ40251.1"/>
    </source>
</evidence>
<dbReference type="PANTHER" id="PTHR12526">
    <property type="entry name" value="GLYCOSYLTRANSFERASE"/>
    <property type="match status" value="1"/>
</dbReference>
<keyword evidence="2 5" id="KW-0808">Transferase</keyword>
<dbReference type="EMBL" id="JPFW01000008">
    <property type="protein sequence ID" value="KEQ40251.1"/>
    <property type="molecule type" value="Genomic_DNA"/>
</dbReference>
<organism evidence="5 6">
    <name type="scientific">Streptococcus mitis</name>
    <dbReference type="NCBI Taxonomy" id="28037"/>
    <lineage>
        <taxon>Bacteria</taxon>
        <taxon>Bacillati</taxon>
        <taxon>Bacillota</taxon>
        <taxon>Bacilli</taxon>
        <taxon>Lactobacillales</taxon>
        <taxon>Streptococcaceae</taxon>
        <taxon>Streptococcus</taxon>
        <taxon>Streptococcus mitis group</taxon>
    </lineage>
</organism>
<proteinExistence type="predicted"/>
<evidence type="ECO:0000259" key="4">
    <source>
        <dbReference type="Pfam" id="PF22145"/>
    </source>
</evidence>
<dbReference type="Pfam" id="PF22145">
    <property type="entry name" value="GtfA_EBD"/>
    <property type="match status" value="1"/>
</dbReference>
<name>A0A081QBC8_STRMT</name>
<protein>
    <submittedName>
        <fullName evidence="5">Glycosyl transferases group 1 family protein</fullName>
    </submittedName>
</protein>
<feature type="domain" description="GtfA extended beta-sheet meander" evidence="4">
    <location>
        <begin position="105"/>
        <end position="192"/>
    </location>
</feature>
<gene>
    <name evidence="5" type="ORF">SK642_1509</name>
</gene>
<evidence type="ECO:0000256" key="2">
    <source>
        <dbReference type="ARBA" id="ARBA00022679"/>
    </source>
</evidence>
<dbReference type="OrthoDB" id="9765175at2"/>
<feature type="domain" description="Glycosyl transferase family 1" evidence="3">
    <location>
        <begin position="316"/>
        <end position="459"/>
    </location>
</feature>
<dbReference type="SUPFAM" id="SSF53756">
    <property type="entry name" value="UDP-Glycosyltransferase/glycogen phosphorylase"/>
    <property type="match status" value="1"/>
</dbReference>
<dbReference type="PANTHER" id="PTHR12526:SF629">
    <property type="entry name" value="TEICHURONIC ACID BIOSYNTHESIS GLYCOSYLTRANSFERASE TUAH-RELATED"/>
    <property type="match status" value="1"/>
</dbReference>
<sequence>MTVYNFNLLLGFEANGVDVAQAHRLQLFRSLDLDTRFVFTRWPNSDQLDYFLSKGYDYEELLFAQLLFTDQQSAAPTLSPHELEEQLGLKTSQIIHETPSGRTYQLNEGELLVFVYDKKDFSKVQFIEYFSGGYLLKRETYAATKLVTDYFILNYQNGHVLAELGRRVYHNLDGSVGLEEILVNGKQRYLLHNEKLITHAELMEIFVKKLQLKANDIVIMDRASNMDFARPLLEQESGARLGLVFHSEHTFGNQPFSYEYYYPVKYAHRFDFMIVSTDLQAKVLKESFEKEGKEAPRIYVIPVGSLKQLHYSEQDRKTTKVMTASRLIYSKRVDLAIRAVALAHEKGGDIEFSIFGRGIEYDSLENLIQELGAQEYVHLMGYADLTAQYLNHSIYLTTSLSETFGLTLMEATGAGLAMVGFDLRYGNPSFIKDGFNGYLVSFEDKSDQERVEEIAHILLKMTSQDLSSYQEASYHLASSYLEENILDLWREFFSNESSISFQE</sequence>
<dbReference type="Pfam" id="PF00534">
    <property type="entry name" value="Glycos_transf_1"/>
    <property type="match status" value="1"/>
</dbReference>
<comment type="caution">
    <text evidence="5">The sequence shown here is derived from an EMBL/GenBank/DDBJ whole genome shotgun (WGS) entry which is preliminary data.</text>
</comment>
<dbReference type="AlphaFoldDB" id="A0A081QBC8"/>
<dbReference type="Gene3D" id="3.40.50.2000">
    <property type="entry name" value="Glycogen Phosphorylase B"/>
    <property type="match status" value="2"/>
</dbReference>
<evidence type="ECO:0000259" key="3">
    <source>
        <dbReference type="Pfam" id="PF00534"/>
    </source>
</evidence>
<dbReference type="PATRIC" id="fig|28037.97.peg.1447"/>
<evidence type="ECO:0000256" key="1">
    <source>
        <dbReference type="ARBA" id="ARBA00022676"/>
    </source>
</evidence>
<dbReference type="InterPro" id="IPR054396">
    <property type="entry name" value="GtfA_EBD"/>
</dbReference>
<keyword evidence="1" id="KW-0328">Glycosyltransferase</keyword>
<dbReference type="InterPro" id="IPR001296">
    <property type="entry name" value="Glyco_trans_1"/>
</dbReference>
<dbReference type="Proteomes" id="UP000028030">
    <property type="component" value="Unassembled WGS sequence"/>
</dbReference>